<dbReference type="Proteomes" id="UP000588068">
    <property type="component" value="Unassembled WGS sequence"/>
</dbReference>
<dbReference type="Pfam" id="PF11984">
    <property type="entry name" value="DUF3485"/>
    <property type="match status" value="1"/>
</dbReference>
<evidence type="ECO:0000256" key="6">
    <source>
        <dbReference type="ARBA" id="ARBA00022989"/>
    </source>
</evidence>
<comment type="caution">
    <text evidence="10">The sequence shown here is derived from an EMBL/GenBank/DDBJ whole genome shotgun (WGS) entry which is preliminary data.</text>
</comment>
<dbReference type="GO" id="GO:0005886">
    <property type="term" value="C:plasma membrane"/>
    <property type="evidence" value="ECO:0007669"/>
    <property type="project" value="UniProtKB-SubCell"/>
</dbReference>
<dbReference type="Pfam" id="PF09721">
    <property type="entry name" value="Exosortase_EpsH"/>
    <property type="match status" value="1"/>
</dbReference>
<organism evidence="10 11">
    <name type="scientific">Povalibacter uvarum</name>
    <dbReference type="NCBI Taxonomy" id="732238"/>
    <lineage>
        <taxon>Bacteria</taxon>
        <taxon>Pseudomonadati</taxon>
        <taxon>Pseudomonadota</taxon>
        <taxon>Gammaproteobacteria</taxon>
        <taxon>Steroidobacterales</taxon>
        <taxon>Steroidobacteraceae</taxon>
        <taxon>Povalibacter</taxon>
    </lineage>
</organism>
<dbReference type="InterPro" id="IPR017540">
    <property type="entry name" value="Exosortase-1"/>
</dbReference>
<feature type="transmembrane region" description="Helical" evidence="8">
    <location>
        <begin position="264"/>
        <end position="284"/>
    </location>
</feature>
<evidence type="ECO:0000259" key="9">
    <source>
        <dbReference type="Pfam" id="PF11984"/>
    </source>
</evidence>
<evidence type="ECO:0000256" key="1">
    <source>
        <dbReference type="ARBA" id="ARBA00004651"/>
    </source>
</evidence>
<proteinExistence type="predicted"/>
<keyword evidence="4 8" id="KW-0812">Transmembrane</keyword>
<evidence type="ECO:0000256" key="7">
    <source>
        <dbReference type="ARBA" id="ARBA00023136"/>
    </source>
</evidence>
<dbReference type="EMBL" id="JACHHZ010000001">
    <property type="protein sequence ID" value="MBB6091625.1"/>
    <property type="molecule type" value="Genomic_DNA"/>
</dbReference>
<keyword evidence="5" id="KW-0378">Hydrolase</keyword>
<keyword evidence="2" id="KW-1003">Cell membrane</keyword>
<gene>
    <name evidence="10" type="ORF">HNQ60_000471</name>
</gene>
<dbReference type="NCBIfam" id="TIGR04178">
    <property type="entry name" value="exo_archaeo"/>
    <property type="match status" value="1"/>
</dbReference>
<reference evidence="10 11" key="1">
    <citation type="submission" date="2020-08" db="EMBL/GenBank/DDBJ databases">
        <title>Genomic Encyclopedia of Type Strains, Phase IV (KMG-IV): sequencing the most valuable type-strain genomes for metagenomic binning, comparative biology and taxonomic classification.</title>
        <authorList>
            <person name="Goeker M."/>
        </authorList>
    </citation>
    <scope>NUCLEOTIDE SEQUENCE [LARGE SCALE GENOMIC DNA]</scope>
    <source>
        <strain evidence="10 11">DSM 26723</strain>
    </source>
</reference>
<feature type="transmembrane region" description="Helical" evidence="8">
    <location>
        <begin position="86"/>
        <end position="109"/>
    </location>
</feature>
<feature type="transmembrane region" description="Helical" evidence="8">
    <location>
        <begin position="143"/>
        <end position="163"/>
    </location>
</feature>
<evidence type="ECO:0000313" key="10">
    <source>
        <dbReference type="EMBL" id="MBB6091625.1"/>
    </source>
</evidence>
<feature type="transmembrane region" description="Helical" evidence="8">
    <location>
        <begin position="56"/>
        <end position="74"/>
    </location>
</feature>
<feature type="domain" description="Methanolan biosynthesis EpsI" evidence="9">
    <location>
        <begin position="311"/>
        <end position="498"/>
    </location>
</feature>
<dbReference type="GO" id="GO:0006508">
    <property type="term" value="P:proteolysis"/>
    <property type="evidence" value="ECO:0007669"/>
    <property type="project" value="UniProtKB-KW"/>
</dbReference>
<protein>
    <submittedName>
        <fullName evidence="10">Exosortase A</fullName>
    </submittedName>
</protein>
<dbReference type="InterPro" id="IPR013426">
    <property type="entry name" value="EpsH-like"/>
</dbReference>
<keyword evidence="3" id="KW-0645">Protease</keyword>
<feature type="transmembrane region" description="Helical" evidence="8">
    <location>
        <begin position="115"/>
        <end position="131"/>
    </location>
</feature>
<dbReference type="AlphaFoldDB" id="A0A841HHS3"/>
<name>A0A841HHS3_9GAMM</name>
<dbReference type="InterPro" id="IPR026392">
    <property type="entry name" value="Exo/Archaeosortase_dom"/>
</dbReference>
<dbReference type="NCBIfam" id="TIGR02602">
    <property type="entry name" value="8TM_EpsH"/>
    <property type="match status" value="1"/>
</dbReference>
<keyword evidence="7 8" id="KW-0472">Membrane</keyword>
<evidence type="ECO:0000256" key="5">
    <source>
        <dbReference type="ARBA" id="ARBA00022801"/>
    </source>
</evidence>
<evidence type="ECO:0000256" key="4">
    <source>
        <dbReference type="ARBA" id="ARBA00022692"/>
    </source>
</evidence>
<dbReference type="RefSeq" id="WP_184329414.1">
    <property type="nucleotide sequence ID" value="NZ_JACHHZ010000001.1"/>
</dbReference>
<sequence>MAESGLNPQTQGIPSAPATSRWRSRRVMVLLLIAALAIVFWPTIETLRIAWTDTDSLTYTHGYLVAAISLWLLMRSAKTLDATATSDWRFAAVLVVLSLCWLLCLRAGIELLHQILLPPMALVAACAAFGVRNGCKLGFGFAYLYFAIPIWSAGNGILQAITVKAVQLLLQITAVPAYVTGNFVYIPAGAFEIAGGCSGLHFFIVAIAIAALFGEIHYDSLRVRIKQLALAAVLAMISNWVRVYVIIVAGHLTDMQHYLITVDHYYFGWFLFVFTMAAFFWLAGRMPASAEGAVPVAGDGGTPSVWIRGAIIALVAAGVGPALNALSPIRDAVASPVLLPASSDRWTGPEAAGGAWRPLFPHADRSQAGDYRREGRVATAFVAQYLQQRQGKELIGYDNAVSGEQGGAVHSRQQVRTQQGDVVLLEAGNDRERFVVAYRYLIGDRRETGDLSAQFAYAAASLRRPVLSQIVAVRTQCTSDCAAATEDATDLLDELDKAIVRAIAASPGQ</sequence>
<evidence type="ECO:0000256" key="2">
    <source>
        <dbReference type="ARBA" id="ARBA00022475"/>
    </source>
</evidence>
<evidence type="ECO:0000313" key="11">
    <source>
        <dbReference type="Proteomes" id="UP000588068"/>
    </source>
</evidence>
<keyword evidence="11" id="KW-1185">Reference proteome</keyword>
<evidence type="ECO:0000256" key="8">
    <source>
        <dbReference type="SAM" id="Phobius"/>
    </source>
</evidence>
<evidence type="ECO:0000256" key="3">
    <source>
        <dbReference type="ARBA" id="ARBA00022670"/>
    </source>
</evidence>
<feature type="transmembrane region" description="Helical" evidence="8">
    <location>
        <begin position="27"/>
        <end position="44"/>
    </location>
</feature>
<dbReference type="GO" id="GO:0008233">
    <property type="term" value="F:peptidase activity"/>
    <property type="evidence" value="ECO:0007669"/>
    <property type="project" value="UniProtKB-KW"/>
</dbReference>
<dbReference type="InterPro" id="IPR019127">
    <property type="entry name" value="Exosortase"/>
</dbReference>
<dbReference type="NCBIfam" id="TIGR02914">
    <property type="entry name" value="EpsI_fam"/>
    <property type="match status" value="1"/>
</dbReference>
<dbReference type="NCBIfam" id="TIGR03109">
    <property type="entry name" value="exosort_XrtA"/>
    <property type="match status" value="1"/>
</dbReference>
<feature type="transmembrane region" description="Helical" evidence="8">
    <location>
        <begin position="305"/>
        <end position="326"/>
    </location>
</feature>
<comment type="subcellular location">
    <subcellularLocation>
        <location evidence="1">Cell membrane</location>
        <topology evidence="1">Multi-pass membrane protein</topology>
    </subcellularLocation>
</comment>
<feature type="transmembrane region" description="Helical" evidence="8">
    <location>
        <begin position="183"/>
        <end position="216"/>
    </location>
</feature>
<dbReference type="InterPro" id="IPR014263">
    <property type="entry name" value="Methanolan_biosynth_EpsI"/>
</dbReference>
<keyword evidence="6 8" id="KW-1133">Transmembrane helix</keyword>
<accession>A0A841HHS3</accession>
<feature type="transmembrane region" description="Helical" evidence="8">
    <location>
        <begin position="228"/>
        <end position="252"/>
    </location>
</feature>